<comment type="caution">
    <text evidence="2">The sequence shown here is derived from an EMBL/GenBank/DDBJ whole genome shotgun (WGS) entry which is preliminary data.</text>
</comment>
<dbReference type="Pfam" id="PF00581">
    <property type="entry name" value="Rhodanese"/>
    <property type="match status" value="1"/>
</dbReference>
<name>A0ABW7G1F6_9BURK</name>
<organism evidence="2 3">
    <name type="scientific">Pelomonas nitida</name>
    <dbReference type="NCBI Taxonomy" id="3299027"/>
    <lineage>
        <taxon>Bacteria</taxon>
        <taxon>Pseudomonadati</taxon>
        <taxon>Pseudomonadota</taxon>
        <taxon>Betaproteobacteria</taxon>
        <taxon>Burkholderiales</taxon>
        <taxon>Sphaerotilaceae</taxon>
        <taxon>Roseateles</taxon>
    </lineage>
</organism>
<reference evidence="2 3" key="1">
    <citation type="submission" date="2024-09" db="EMBL/GenBank/DDBJ databases">
        <title>Novel species of the genus Pelomonas and Roseateles isolated from streams.</title>
        <authorList>
            <person name="Lu H."/>
        </authorList>
    </citation>
    <scope>NUCLEOTIDE SEQUENCE [LARGE SCALE GENOMIC DNA]</scope>
    <source>
        <strain evidence="2 3">BYS96W</strain>
    </source>
</reference>
<dbReference type="RefSeq" id="WP_394486400.1">
    <property type="nucleotide sequence ID" value="NZ_JBIGIA010000002.1"/>
</dbReference>
<gene>
    <name evidence="2" type="ORF">ACG00X_02725</name>
</gene>
<accession>A0ABW7G1F6</accession>
<proteinExistence type="predicted"/>
<sequence>MSADATLPRSAAPGRLLARDLPAWLAAHPDALLLDARDAGAHQRGCLPGSLRLDGRNHEALLLREPRSRPVLVYCYHGNASQTYAQMFRDFGFGTVVDLVGGWAAWQP</sequence>
<dbReference type="InterPro" id="IPR001763">
    <property type="entry name" value="Rhodanese-like_dom"/>
</dbReference>
<dbReference type="Gene3D" id="3.40.250.10">
    <property type="entry name" value="Rhodanese-like domain"/>
    <property type="match status" value="1"/>
</dbReference>
<dbReference type="EMBL" id="JBIGIA010000002">
    <property type="protein sequence ID" value="MFG6455737.1"/>
    <property type="molecule type" value="Genomic_DNA"/>
</dbReference>
<evidence type="ECO:0000313" key="3">
    <source>
        <dbReference type="Proteomes" id="UP001606305"/>
    </source>
</evidence>
<dbReference type="SMART" id="SM00450">
    <property type="entry name" value="RHOD"/>
    <property type="match status" value="1"/>
</dbReference>
<dbReference type="InterPro" id="IPR036873">
    <property type="entry name" value="Rhodanese-like_dom_sf"/>
</dbReference>
<dbReference type="SUPFAM" id="SSF52821">
    <property type="entry name" value="Rhodanese/Cell cycle control phosphatase"/>
    <property type="match status" value="1"/>
</dbReference>
<evidence type="ECO:0000313" key="2">
    <source>
        <dbReference type="EMBL" id="MFG6455737.1"/>
    </source>
</evidence>
<keyword evidence="3" id="KW-1185">Reference proteome</keyword>
<protein>
    <submittedName>
        <fullName evidence="2">Rhodanese-like domain-containing protein</fullName>
    </submittedName>
</protein>
<dbReference type="PROSITE" id="PS50206">
    <property type="entry name" value="RHODANESE_3"/>
    <property type="match status" value="1"/>
</dbReference>
<feature type="domain" description="Rhodanese" evidence="1">
    <location>
        <begin position="27"/>
        <end position="108"/>
    </location>
</feature>
<dbReference type="Proteomes" id="UP001606305">
    <property type="component" value="Unassembled WGS sequence"/>
</dbReference>
<evidence type="ECO:0000259" key="1">
    <source>
        <dbReference type="PROSITE" id="PS50206"/>
    </source>
</evidence>